<accession>A0A419VW44</accession>
<sequence length="107" mass="12533">MKNCPNCNAEIEDNFELCWNCNYSLTEQGIIDIKDLNENKKQIDCLRCNVPMLFTREYKFHEGPKIGILGNIFEAFVNRESFDLYVCPKCGKVEFFAPLNNSEYKFD</sequence>
<evidence type="ECO:0000313" key="1">
    <source>
        <dbReference type="EMBL" id="RKD86389.1"/>
    </source>
</evidence>
<evidence type="ECO:0008006" key="3">
    <source>
        <dbReference type="Google" id="ProtNLM"/>
    </source>
</evidence>
<proteinExistence type="predicted"/>
<evidence type="ECO:0000313" key="2">
    <source>
        <dbReference type="Proteomes" id="UP000283387"/>
    </source>
</evidence>
<dbReference type="Proteomes" id="UP000283387">
    <property type="component" value="Unassembled WGS sequence"/>
</dbReference>
<gene>
    <name evidence="1" type="ORF">BC643_4080</name>
</gene>
<protein>
    <recommendedName>
        <fullName evidence="3">Double zinc ribbon protein</fullName>
    </recommendedName>
</protein>
<comment type="caution">
    <text evidence="1">The sequence shown here is derived from an EMBL/GenBank/DDBJ whole genome shotgun (WGS) entry which is preliminary data.</text>
</comment>
<dbReference type="AlphaFoldDB" id="A0A419VW44"/>
<reference evidence="1 2" key="1">
    <citation type="submission" date="2018-09" db="EMBL/GenBank/DDBJ databases">
        <title>Genomic Encyclopedia of Archaeal and Bacterial Type Strains, Phase II (KMG-II): from individual species to whole genera.</title>
        <authorList>
            <person name="Goeker M."/>
        </authorList>
    </citation>
    <scope>NUCLEOTIDE SEQUENCE [LARGE SCALE GENOMIC DNA]</scope>
    <source>
        <strain evidence="1 2">DSM 27148</strain>
    </source>
</reference>
<dbReference type="OrthoDB" id="6293663at2"/>
<organism evidence="1 2">
    <name type="scientific">Mangrovibacterium diazotrophicum</name>
    <dbReference type="NCBI Taxonomy" id="1261403"/>
    <lineage>
        <taxon>Bacteria</taxon>
        <taxon>Pseudomonadati</taxon>
        <taxon>Bacteroidota</taxon>
        <taxon>Bacteroidia</taxon>
        <taxon>Marinilabiliales</taxon>
        <taxon>Prolixibacteraceae</taxon>
        <taxon>Mangrovibacterium</taxon>
    </lineage>
</organism>
<keyword evidence="2" id="KW-1185">Reference proteome</keyword>
<name>A0A419VW44_9BACT</name>
<dbReference type="EMBL" id="RAPN01000004">
    <property type="protein sequence ID" value="RKD86389.1"/>
    <property type="molecule type" value="Genomic_DNA"/>
</dbReference>